<evidence type="ECO:0000313" key="6">
    <source>
        <dbReference type="EMBL" id="UJG44157.1"/>
    </source>
</evidence>
<keyword evidence="2" id="KW-0963">Cytoplasm</keyword>
<organism evidence="6">
    <name type="scientific">Candidatus Heimdallarchaeum endolithica</name>
    <dbReference type="NCBI Taxonomy" id="2876572"/>
    <lineage>
        <taxon>Archaea</taxon>
        <taxon>Promethearchaeati</taxon>
        <taxon>Candidatus Heimdallarchaeota</taxon>
        <taxon>Candidatus Heimdallarchaeia (ex Rinke et al. 2021) (nom. nud.)</taxon>
        <taxon>Candidatus Heimdallarchaeales</taxon>
        <taxon>Candidatus Heimdallarchaeaceae</taxon>
        <taxon>Candidatus Heimdallarchaeum</taxon>
    </lineage>
</organism>
<dbReference type="SUPFAM" id="SSF48452">
    <property type="entry name" value="TPR-like"/>
    <property type="match status" value="2"/>
</dbReference>
<evidence type="ECO:0000256" key="2">
    <source>
        <dbReference type="ARBA" id="ARBA00022490"/>
    </source>
</evidence>
<feature type="repeat" description="TPR" evidence="5">
    <location>
        <begin position="165"/>
        <end position="198"/>
    </location>
</feature>
<dbReference type="PANTHER" id="PTHR46630:SF1">
    <property type="entry name" value="TETRATRICOPEPTIDE REPEAT PROTEIN 29"/>
    <property type="match status" value="1"/>
</dbReference>
<name>A0A9Y1FNV8_9ARCH</name>
<dbReference type="InterPro" id="IPR051476">
    <property type="entry name" value="Bac_ResReg_Asp_Phosphatase"/>
</dbReference>
<protein>
    <submittedName>
        <fullName evidence="6">Tetratricopeptide repeat protein</fullName>
    </submittedName>
</protein>
<dbReference type="AlphaFoldDB" id="A0A9Y1FNV8"/>
<evidence type="ECO:0000256" key="5">
    <source>
        <dbReference type="PROSITE-ProRule" id="PRU00339"/>
    </source>
</evidence>
<sequence>MLSSYTKEYLQQFRESPKKTINRLKSKLSKIEDDIDRINILLTISFFHISQGNFLESLEFAKRALDLSRKEKDLFLEIQSFLLIAEAYFFLGKLNIASQNIELIEILLQEEAFKDKKKLYTELQAHLCKIKGNISFSNREYNNALDFYKKCSRLYKKVKNKEAEAKILSNLGVVNQNIGKYEEAINYLNKAKKIYEDVNDHRGIGICLNNIAEVYRIQQKYKKAIEYYKQSLEIGTNKNSNFISFLAYFNLGLTYMTIQEYDKAKVFFENSVKLCVEIGNTSFLAMSYFYLGRIIINSSDSKDVNKFILEIKEQESINNSSEIKYVHKILLALFKLSSGKRIERCKAIKIFDDLLNSETNIQEFYFYTGIQLCNFFFEELYAFEKKEILDELNSFFNQILEKINEHEDFILGLQIILLYIHFLALIDERSTMNNYYNKTRKMLDNKNLTNFEKIMEEYWKIIQEAIEDINWREYTIKERMELLGIKKLLENTIERFV</sequence>
<dbReference type="InterPro" id="IPR019734">
    <property type="entry name" value="TPR_rpt"/>
</dbReference>
<dbReference type="Pfam" id="PF13424">
    <property type="entry name" value="TPR_12"/>
    <property type="match status" value="1"/>
</dbReference>
<feature type="repeat" description="TPR" evidence="5">
    <location>
        <begin position="245"/>
        <end position="278"/>
    </location>
</feature>
<accession>A0A9Y1FNV8</accession>
<evidence type="ECO:0000256" key="1">
    <source>
        <dbReference type="ARBA" id="ARBA00004496"/>
    </source>
</evidence>
<dbReference type="InterPro" id="IPR011990">
    <property type="entry name" value="TPR-like_helical_dom_sf"/>
</dbReference>
<reference evidence="6" key="1">
    <citation type="journal article" date="2022" name="Nat. Microbiol.">
        <title>Unique mobile elements and scalable gene flow at the prokaryote-eukaryote boundary revealed by circularized Asgard archaea genomes.</title>
        <authorList>
            <person name="Wu F."/>
            <person name="Speth D.R."/>
            <person name="Philosof A."/>
            <person name="Cremiere A."/>
            <person name="Narayanan A."/>
            <person name="Barco R.A."/>
            <person name="Connon S.A."/>
            <person name="Amend J.P."/>
            <person name="Antoshechkin I.A."/>
            <person name="Orphan V.J."/>
        </authorList>
    </citation>
    <scope>NUCLEOTIDE SEQUENCE</scope>
    <source>
        <strain evidence="6">PR6</strain>
    </source>
</reference>
<dbReference type="Gene3D" id="1.25.40.10">
    <property type="entry name" value="Tetratricopeptide repeat domain"/>
    <property type="match status" value="3"/>
</dbReference>
<dbReference type="GO" id="GO:0005737">
    <property type="term" value="C:cytoplasm"/>
    <property type="evidence" value="ECO:0007669"/>
    <property type="project" value="UniProtKB-SubCell"/>
</dbReference>
<proteinExistence type="predicted"/>
<gene>
    <name evidence="6" type="ORF">K9W46_03000</name>
</gene>
<keyword evidence="3" id="KW-0677">Repeat</keyword>
<dbReference type="PROSITE" id="PS50005">
    <property type="entry name" value="TPR"/>
    <property type="match status" value="3"/>
</dbReference>
<dbReference type="SMART" id="SM00028">
    <property type="entry name" value="TPR"/>
    <property type="match status" value="5"/>
</dbReference>
<evidence type="ECO:0000256" key="4">
    <source>
        <dbReference type="ARBA" id="ARBA00022803"/>
    </source>
</evidence>
<comment type="subcellular location">
    <subcellularLocation>
        <location evidence="1">Cytoplasm</location>
    </subcellularLocation>
</comment>
<dbReference type="Proteomes" id="UP001200513">
    <property type="component" value="Chromosome"/>
</dbReference>
<evidence type="ECO:0000256" key="3">
    <source>
        <dbReference type="ARBA" id="ARBA00022737"/>
    </source>
</evidence>
<dbReference type="Pfam" id="PF13181">
    <property type="entry name" value="TPR_8"/>
    <property type="match status" value="1"/>
</dbReference>
<dbReference type="EMBL" id="CP084167">
    <property type="protein sequence ID" value="UJG44157.1"/>
    <property type="molecule type" value="Genomic_DNA"/>
</dbReference>
<keyword evidence="4 5" id="KW-0802">TPR repeat</keyword>
<dbReference type="PANTHER" id="PTHR46630">
    <property type="entry name" value="TETRATRICOPEPTIDE REPEAT PROTEIN 29"/>
    <property type="match status" value="1"/>
</dbReference>
<feature type="repeat" description="TPR" evidence="5">
    <location>
        <begin position="205"/>
        <end position="238"/>
    </location>
</feature>